<evidence type="ECO:0000313" key="4">
    <source>
        <dbReference type="Proteomes" id="UP001597307"/>
    </source>
</evidence>
<dbReference type="EMBL" id="JBHUGA010000009">
    <property type="protein sequence ID" value="MFD1845757.1"/>
    <property type="molecule type" value="Genomic_DNA"/>
</dbReference>
<accession>A0ABW4Q4P0</accession>
<protein>
    <submittedName>
        <fullName evidence="3">SHOCT domain-containing protein</fullName>
    </submittedName>
</protein>
<proteinExistence type="predicted"/>
<keyword evidence="4" id="KW-1185">Reference proteome</keyword>
<name>A0ABW4Q4P0_9MICC</name>
<gene>
    <name evidence="3" type="ORF">ACFSFX_04010</name>
</gene>
<sequence length="62" mass="6507">MTTAAINHQMRERHAHPHPASSPPPMAGGDQLADQLARLANLHSTGVLTAAEFAAAKARLLS</sequence>
<evidence type="ECO:0000313" key="3">
    <source>
        <dbReference type="EMBL" id="MFD1845757.1"/>
    </source>
</evidence>
<dbReference type="Proteomes" id="UP001597307">
    <property type="component" value="Unassembled WGS sequence"/>
</dbReference>
<reference evidence="4" key="1">
    <citation type="journal article" date="2019" name="Int. J. Syst. Evol. Microbiol.">
        <title>The Global Catalogue of Microorganisms (GCM) 10K type strain sequencing project: providing services to taxonomists for standard genome sequencing and annotation.</title>
        <authorList>
            <consortium name="The Broad Institute Genomics Platform"/>
            <consortium name="The Broad Institute Genome Sequencing Center for Infectious Disease"/>
            <person name="Wu L."/>
            <person name="Ma J."/>
        </authorList>
    </citation>
    <scope>NUCLEOTIDE SEQUENCE [LARGE SCALE GENOMIC DNA]</scope>
    <source>
        <strain evidence="4">JCM 11496</strain>
    </source>
</reference>
<evidence type="ECO:0000259" key="2">
    <source>
        <dbReference type="Pfam" id="PF09851"/>
    </source>
</evidence>
<organism evidence="3 4">
    <name type="scientific">Arthrobacter flavus</name>
    <dbReference type="NCBI Taxonomy" id="95172"/>
    <lineage>
        <taxon>Bacteria</taxon>
        <taxon>Bacillati</taxon>
        <taxon>Actinomycetota</taxon>
        <taxon>Actinomycetes</taxon>
        <taxon>Micrococcales</taxon>
        <taxon>Micrococcaceae</taxon>
        <taxon>Arthrobacter</taxon>
    </lineage>
</organism>
<dbReference type="Pfam" id="PF09851">
    <property type="entry name" value="SHOCT"/>
    <property type="match status" value="1"/>
</dbReference>
<evidence type="ECO:0000256" key="1">
    <source>
        <dbReference type="SAM" id="MobiDB-lite"/>
    </source>
</evidence>
<comment type="caution">
    <text evidence="3">The sequence shown here is derived from an EMBL/GenBank/DDBJ whole genome shotgun (WGS) entry which is preliminary data.</text>
</comment>
<feature type="domain" description="SHOCT" evidence="2">
    <location>
        <begin position="34"/>
        <end position="61"/>
    </location>
</feature>
<feature type="region of interest" description="Disordered" evidence="1">
    <location>
        <begin position="1"/>
        <end position="30"/>
    </location>
</feature>
<dbReference type="InterPro" id="IPR018649">
    <property type="entry name" value="SHOCT"/>
</dbReference>
<dbReference type="RefSeq" id="WP_343877954.1">
    <property type="nucleotide sequence ID" value="NZ_BAAAIJ010000009.1"/>
</dbReference>